<dbReference type="AlphaFoldDB" id="A0A0F9SEQ4"/>
<accession>A0A0F9SEQ4</accession>
<protein>
    <submittedName>
        <fullName evidence="1">Uncharacterized protein</fullName>
    </submittedName>
</protein>
<gene>
    <name evidence="1" type="ORF">LCGC14_0461990</name>
</gene>
<name>A0A0F9SEQ4_9ZZZZ</name>
<comment type="caution">
    <text evidence="1">The sequence shown here is derived from an EMBL/GenBank/DDBJ whole genome shotgun (WGS) entry which is preliminary data.</text>
</comment>
<proteinExistence type="predicted"/>
<dbReference type="EMBL" id="LAZR01000476">
    <property type="protein sequence ID" value="KKN67335.1"/>
    <property type="molecule type" value="Genomic_DNA"/>
</dbReference>
<organism evidence="1">
    <name type="scientific">marine sediment metagenome</name>
    <dbReference type="NCBI Taxonomy" id="412755"/>
    <lineage>
        <taxon>unclassified sequences</taxon>
        <taxon>metagenomes</taxon>
        <taxon>ecological metagenomes</taxon>
    </lineage>
</organism>
<reference evidence="1" key="1">
    <citation type="journal article" date="2015" name="Nature">
        <title>Complex archaea that bridge the gap between prokaryotes and eukaryotes.</title>
        <authorList>
            <person name="Spang A."/>
            <person name="Saw J.H."/>
            <person name="Jorgensen S.L."/>
            <person name="Zaremba-Niedzwiedzka K."/>
            <person name="Martijn J."/>
            <person name="Lind A.E."/>
            <person name="van Eijk R."/>
            <person name="Schleper C."/>
            <person name="Guy L."/>
            <person name="Ettema T.J."/>
        </authorList>
    </citation>
    <scope>NUCLEOTIDE SEQUENCE</scope>
</reference>
<evidence type="ECO:0000313" key="1">
    <source>
        <dbReference type="EMBL" id="KKN67335.1"/>
    </source>
</evidence>
<sequence length="87" mass="10293">MKKYIIIDEEGYTWCVDKGIATDKYGNTIRDFGYWGHKRFEAYKGDFDKRVKRMNYLHALFLFSMMRLSGIKGNSLLNWIEIEGGLK</sequence>